<dbReference type="EMBL" id="MDHH01000001">
    <property type="protein sequence ID" value="OUE03589.1"/>
    <property type="molecule type" value="Genomic_DNA"/>
</dbReference>
<dbReference type="Proteomes" id="UP000195062">
    <property type="component" value="Unassembled WGS sequence"/>
</dbReference>
<keyword evidence="2" id="KW-1185">Reference proteome</keyword>
<accession>A0A251XK88</accession>
<name>A0A251XK88_CLAMM</name>
<reference evidence="1 2" key="1">
    <citation type="submission" date="2016-08" db="EMBL/GenBank/DDBJ databases">
        <title>Genome sequence of Clavibacter michiganensis subsp. michiganensis strain CASJ007.</title>
        <authorList>
            <person name="Thapa S.P."/>
            <person name="Coaker G."/>
        </authorList>
    </citation>
    <scope>NUCLEOTIDE SEQUENCE [LARGE SCALE GENOMIC DNA]</scope>
    <source>
        <strain evidence="1">CASJ007</strain>
    </source>
</reference>
<gene>
    <name evidence="1" type="ORF">CMMCAS07_01480</name>
</gene>
<comment type="caution">
    <text evidence="1">The sequence shown here is derived from an EMBL/GenBank/DDBJ whole genome shotgun (WGS) entry which is preliminary data.</text>
</comment>
<protein>
    <submittedName>
        <fullName evidence="1">Uncharacterized protein</fullName>
    </submittedName>
</protein>
<evidence type="ECO:0000313" key="1">
    <source>
        <dbReference type="EMBL" id="OUE03589.1"/>
    </source>
</evidence>
<proteinExistence type="predicted"/>
<evidence type="ECO:0000313" key="2">
    <source>
        <dbReference type="Proteomes" id="UP000195062"/>
    </source>
</evidence>
<dbReference type="AlphaFoldDB" id="A0A251XK88"/>
<sequence length="202" mass="21942">MTKKKKPQSGNPAKRAARAPIVIPSQGALTPAFLNGLRSLQDSGTVLDVWSDLSMRLFTPQTSDDTDAFLAALLSNPRTPVQVVWQIHGALRQKLRASEQGIITTLMGTYWSSHDVDHLPPILSPEEAGIPPGAESTVIDDLLLIIESTDAPSCLLAVWLFTREHLLDTGAPNLPELLEALDRHPNSPDDVTAGVWARTMLN</sequence>
<organism evidence="1 2">
    <name type="scientific">Clavibacter michiganensis subsp. michiganensis</name>
    <dbReference type="NCBI Taxonomy" id="33013"/>
    <lineage>
        <taxon>Bacteria</taxon>
        <taxon>Bacillati</taxon>
        <taxon>Actinomycetota</taxon>
        <taxon>Actinomycetes</taxon>
        <taxon>Micrococcales</taxon>
        <taxon>Microbacteriaceae</taxon>
        <taxon>Clavibacter</taxon>
    </lineage>
</organism>